<dbReference type="AlphaFoldDB" id="A0A6C7E508"/>
<accession>A0A6C7E508</accession>
<dbReference type="GO" id="GO:0008202">
    <property type="term" value="P:steroid metabolic process"/>
    <property type="evidence" value="ECO:0007669"/>
    <property type="project" value="UniProtKB-KW"/>
</dbReference>
<dbReference type="OrthoDB" id="3542748at2"/>
<keyword evidence="7" id="KW-1185">Reference proteome</keyword>
<keyword evidence="3" id="KW-0520">NAD</keyword>
<keyword evidence="4" id="KW-0443">Lipid metabolism</keyword>
<dbReference type="EC" id="1.1.1.53" evidence="6"/>
<evidence type="ECO:0000256" key="5">
    <source>
        <dbReference type="ARBA" id="ARBA00023221"/>
    </source>
</evidence>
<dbReference type="Gene3D" id="3.40.50.720">
    <property type="entry name" value="NAD(P)-binding Rossmann-like Domain"/>
    <property type="match status" value="1"/>
</dbReference>
<evidence type="ECO:0000256" key="3">
    <source>
        <dbReference type="ARBA" id="ARBA00023027"/>
    </source>
</evidence>
<dbReference type="PROSITE" id="PS00061">
    <property type="entry name" value="ADH_SHORT"/>
    <property type="match status" value="1"/>
</dbReference>
<dbReference type="SUPFAM" id="SSF51735">
    <property type="entry name" value="NAD(P)-binding Rossmann-fold domains"/>
    <property type="match status" value="1"/>
</dbReference>
<dbReference type="EMBL" id="AP012057">
    <property type="protein sequence ID" value="BAN01660.1"/>
    <property type="molecule type" value="Genomic_DNA"/>
</dbReference>
<dbReference type="PANTHER" id="PTHR43180">
    <property type="entry name" value="3-OXOACYL-(ACYL-CARRIER-PROTEIN) REDUCTASE (AFU_ORTHOLOGUE AFUA_6G11210)"/>
    <property type="match status" value="1"/>
</dbReference>
<dbReference type="PRINTS" id="PR00080">
    <property type="entry name" value="SDRFAMILY"/>
</dbReference>
<evidence type="ECO:0000256" key="1">
    <source>
        <dbReference type="ARBA" id="ARBA00006484"/>
    </source>
</evidence>
<comment type="similarity">
    <text evidence="1">Belongs to the short-chain dehydrogenases/reductases (SDR) family.</text>
</comment>
<dbReference type="KEGG" id="aym:YM304_13460"/>
<proteinExistence type="inferred from homology"/>
<dbReference type="RefSeq" id="WP_015440907.1">
    <property type="nucleotide sequence ID" value="NC_020520.1"/>
</dbReference>
<dbReference type="PRINTS" id="PR00081">
    <property type="entry name" value="GDHRDH"/>
</dbReference>
<evidence type="ECO:0000313" key="6">
    <source>
        <dbReference type="EMBL" id="BAN01660.1"/>
    </source>
</evidence>
<dbReference type="PANTHER" id="PTHR43180:SF28">
    <property type="entry name" value="NAD(P)-BINDING ROSSMANN-FOLD SUPERFAMILY PROTEIN"/>
    <property type="match status" value="1"/>
</dbReference>
<dbReference type="FunFam" id="3.40.50.720:FF:000084">
    <property type="entry name" value="Short-chain dehydrogenase reductase"/>
    <property type="match status" value="1"/>
</dbReference>
<organism evidence="6 7">
    <name type="scientific">Ilumatobacter coccineus (strain NBRC 103263 / KCTC 29153 / YM16-304)</name>
    <dbReference type="NCBI Taxonomy" id="1313172"/>
    <lineage>
        <taxon>Bacteria</taxon>
        <taxon>Bacillati</taxon>
        <taxon>Actinomycetota</taxon>
        <taxon>Acidimicrobiia</taxon>
        <taxon>Acidimicrobiales</taxon>
        <taxon>Ilumatobacteraceae</taxon>
        <taxon>Ilumatobacter</taxon>
    </lineage>
</organism>
<dbReference type="GO" id="GO:0047044">
    <property type="term" value="F:androstan-3-alpha,17-beta-diol dehydrogenase (NAD+) activity"/>
    <property type="evidence" value="ECO:0007669"/>
    <property type="project" value="UniProtKB-EC"/>
</dbReference>
<gene>
    <name evidence="6" type="ORF">YM304_13460</name>
</gene>
<dbReference type="InterPro" id="IPR020904">
    <property type="entry name" value="Sc_DH/Rdtase_CS"/>
</dbReference>
<keyword evidence="2 6" id="KW-0560">Oxidoreductase</keyword>
<evidence type="ECO:0000256" key="2">
    <source>
        <dbReference type="ARBA" id="ARBA00023002"/>
    </source>
</evidence>
<keyword evidence="5" id="KW-0753">Steroid metabolism</keyword>
<dbReference type="Proteomes" id="UP000011863">
    <property type="component" value="Chromosome"/>
</dbReference>
<dbReference type="NCBIfam" id="NF005559">
    <property type="entry name" value="PRK07231.1"/>
    <property type="match status" value="1"/>
</dbReference>
<dbReference type="InterPro" id="IPR002347">
    <property type="entry name" value="SDR_fam"/>
</dbReference>
<name>A0A6C7E508_ILUCY</name>
<evidence type="ECO:0000256" key="4">
    <source>
        <dbReference type="ARBA" id="ARBA00023098"/>
    </source>
</evidence>
<reference evidence="6 7" key="1">
    <citation type="journal article" date="2013" name="Int. J. Syst. Evol. Microbiol.">
        <title>Ilumatobacter nonamiense sp. nov. and Ilumatobacter coccineum sp. nov., isolated from seashore sand.</title>
        <authorList>
            <person name="Matsumoto A."/>
            <person name="Kasai H."/>
            <person name="Matsuo Y."/>
            <person name="Shizuri Y."/>
            <person name="Ichikawa N."/>
            <person name="Fujita N."/>
            <person name="Omura S."/>
            <person name="Takahashi Y."/>
        </authorList>
    </citation>
    <scope>NUCLEOTIDE SEQUENCE [LARGE SCALE GENOMIC DNA]</scope>
    <source>
        <strain evidence="7">NBRC 103263 / KCTC 29153 / YM16-304</strain>
    </source>
</reference>
<dbReference type="Pfam" id="PF13561">
    <property type="entry name" value="adh_short_C2"/>
    <property type="match status" value="1"/>
</dbReference>
<dbReference type="InterPro" id="IPR036291">
    <property type="entry name" value="NAD(P)-bd_dom_sf"/>
</dbReference>
<sequence length="243" mass="25676">MGRLENKIALITGGARGQGAAEAERFAAEGATVYITDVRDDEGQATAERLGEQVRFMHHDVTSESDWIAVTTSIVEQEGRIDVLVNNAGIFQIARSLDTSLDDWNRMVAINQTGVFLGIREAGRIMKAQGSGSIVNISSVAGLGGVGVSHAYSATKWAVRGMTKSAALEFARSGVRVNSVHPGIIATDMMHEADTDIDAMTAGIPMGRTATADEVANVVLFVASDEASYCTGHEFVVDGAMKA</sequence>
<evidence type="ECO:0000313" key="7">
    <source>
        <dbReference type="Proteomes" id="UP000011863"/>
    </source>
</evidence>
<protein>
    <submittedName>
        <fullName evidence="6">3-alpha-(Or 20-beta)-hydroxysteroid dehydrogenase</fullName>
        <ecNumber evidence="6">1.1.1.53</ecNumber>
    </submittedName>
</protein>